<proteinExistence type="predicted"/>
<comment type="caution">
    <text evidence="1">The sequence shown here is derived from an EMBL/GenBank/DDBJ whole genome shotgun (WGS) entry which is preliminary data.</text>
</comment>
<name>A0A2N0A0Y2_9LEPT</name>
<keyword evidence="2" id="KW-1185">Reference proteome</keyword>
<evidence type="ECO:0000313" key="2">
    <source>
        <dbReference type="Proteomes" id="UP000231843"/>
    </source>
</evidence>
<gene>
    <name evidence="1" type="ORF">CH365_05890</name>
</gene>
<accession>A0A2N0A0Y2</accession>
<reference evidence="1 2" key="1">
    <citation type="submission" date="2017-07" db="EMBL/GenBank/DDBJ databases">
        <title>Leptospira spp. isolated from tropical soils.</title>
        <authorList>
            <person name="Thibeaux R."/>
            <person name="Iraola G."/>
            <person name="Ferres I."/>
            <person name="Bierque E."/>
            <person name="Girault D."/>
            <person name="Soupe-Gilbert M.-E."/>
            <person name="Picardeau M."/>
            <person name="Goarant C."/>
        </authorList>
    </citation>
    <scope>NUCLEOTIDE SEQUENCE [LARGE SCALE GENOMIC DNA]</scope>
    <source>
        <strain evidence="1 2">ES4-C-A1</strain>
    </source>
</reference>
<sequence length="286" mass="32803">MRYRLLLILKIVFFALLPAIQCSLLKGDCRKNDSCPIFFTERSTGYVNENGEYQLDSIPEGSRITILTDLNGEFQSTKKFSLDVKCLFNDRVVYLLALNLPYNQNIYVLNYSGVNLYEKPDSNSKILAKLRYSDLVVVKNVTRKFSDPEGFILVKNVNGSETGWAHRKNFTDSDYNPALHNKTIHELMEKYSIIAVNEDAGITLTWKGSKFEDLDCSLKNLPCSPQISFESQGESPRKEKILILISTESQRKPSHKCEIDWSGLVDFYKYIENNKLDAYLSCEELE</sequence>
<dbReference type="Proteomes" id="UP000231843">
    <property type="component" value="Unassembled WGS sequence"/>
</dbReference>
<dbReference type="AlphaFoldDB" id="A0A2N0A0Y2"/>
<evidence type="ECO:0000313" key="1">
    <source>
        <dbReference type="EMBL" id="PJZ77957.1"/>
    </source>
</evidence>
<organism evidence="1 2">
    <name type="scientific">Leptospira neocaledonica</name>
    <dbReference type="NCBI Taxonomy" id="2023192"/>
    <lineage>
        <taxon>Bacteria</taxon>
        <taxon>Pseudomonadati</taxon>
        <taxon>Spirochaetota</taxon>
        <taxon>Spirochaetia</taxon>
        <taxon>Leptospirales</taxon>
        <taxon>Leptospiraceae</taxon>
        <taxon>Leptospira</taxon>
    </lineage>
</organism>
<dbReference type="Gene3D" id="2.30.30.40">
    <property type="entry name" value="SH3 Domains"/>
    <property type="match status" value="1"/>
</dbReference>
<protein>
    <submittedName>
        <fullName evidence="1">Uncharacterized protein</fullName>
    </submittedName>
</protein>
<dbReference type="EMBL" id="NPEA01000003">
    <property type="protein sequence ID" value="PJZ77957.1"/>
    <property type="molecule type" value="Genomic_DNA"/>
</dbReference>